<keyword evidence="2 6" id="KW-0645">Protease</keyword>
<dbReference type="Pfam" id="PF13365">
    <property type="entry name" value="Trypsin_2"/>
    <property type="match status" value="1"/>
</dbReference>
<dbReference type="GO" id="GO:0006508">
    <property type="term" value="P:proteolysis"/>
    <property type="evidence" value="ECO:0007669"/>
    <property type="project" value="UniProtKB-KW"/>
</dbReference>
<comment type="similarity">
    <text evidence="1">Belongs to the peptidase S1C family.</text>
</comment>
<dbReference type="InterPro" id="IPR009003">
    <property type="entry name" value="Peptidase_S1_PA"/>
</dbReference>
<dbReference type="GO" id="GO:0008233">
    <property type="term" value="F:peptidase activity"/>
    <property type="evidence" value="ECO:0007669"/>
    <property type="project" value="UniProtKB-KW"/>
</dbReference>
<dbReference type="Gene3D" id="2.40.10.120">
    <property type="match status" value="1"/>
</dbReference>
<accession>A0ABT8S4K8</accession>
<keyword evidence="4" id="KW-0720">Serine protease</keyword>
<dbReference type="PRINTS" id="PR00834">
    <property type="entry name" value="PROTEASES2C"/>
</dbReference>
<reference evidence="6" key="1">
    <citation type="submission" date="2023-06" db="EMBL/GenBank/DDBJ databases">
        <authorList>
            <person name="Jiang Y."/>
            <person name="Liu Q."/>
        </authorList>
    </citation>
    <scope>NUCLEOTIDE SEQUENCE</scope>
    <source>
        <strain evidence="6">CGMCC 1.12090</strain>
    </source>
</reference>
<gene>
    <name evidence="6" type="ORF">Q2T77_15685</name>
</gene>
<dbReference type="PANTHER" id="PTHR22939">
    <property type="entry name" value="SERINE PROTEASE FAMILY S1C HTRA-RELATED"/>
    <property type="match status" value="1"/>
</dbReference>
<dbReference type="Gene3D" id="2.30.42.10">
    <property type="match status" value="1"/>
</dbReference>
<dbReference type="SUPFAM" id="SSF50494">
    <property type="entry name" value="Trypsin-like serine proteases"/>
    <property type="match status" value="1"/>
</dbReference>
<keyword evidence="3 6" id="KW-0378">Hydrolase</keyword>
<dbReference type="SUPFAM" id="SSF50156">
    <property type="entry name" value="PDZ domain-like"/>
    <property type="match status" value="1"/>
</dbReference>
<evidence type="ECO:0000313" key="7">
    <source>
        <dbReference type="Proteomes" id="UP001169027"/>
    </source>
</evidence>
<evidence type="ECO:0000256" key="1">
    <source>
        <dbReference type="ARBA" id="ARBA00010541"/>
    </source>
</evidence>
<dbReference type="PANTHER" id="PTHR22939:SF129">
    <property type="entry name" value="SERINE PROTEASE HTRA2, MITOCHONDRIAL"/>
    <property type="match status" value="1"/>
</dbReference>
<dbReference type="Pfam" id="PF13180">
    <property type="entry name" value="PDZ_2"/>
    <property type="match status" value="1"/>
</dbReference>
<evidence type="ECO:0000313" key="6">
    <source>
        <dbReference type="EMBL" id="MDO1533735.1"/>
    </source>
</evidence>
<evidence type="ECO:0000256" key="3">
    <source>
        <dbReference type="ARBA" id="ARBA00022801"/>
    </source>
</evidence>
<dbReference type="EC" id="3.4.21.-" evidence="6"/>
<organism evidence="6 7">
    <name type="scientific">Variovorax ginsengisoli</name>
    <dbReference type="NCBI Taxonomy" id="363844"/>
    <lineage>
        <taxon>Bacteria</taxon>
        <taxon>Pseudomonadati</taxon>
        <taxon>Pseudomonadota</taxon>
        <taxon>Betaproteobacteria</taxon>
        <taxon>Burkholderiales</taxon>
        <taxon>Comamonadaceae</taxon>
        <taxon>Variovorax</taxon>
    </lineage>
</organism>
<evidence type="ECO:0000259" key="5">
    <source>
        <dbReference type="PROSITE" id="PS50106"/>
    </source>
</evidence>
<sequence length="298" mass="30134">MSIDPSSPALLEQLSTAMAGAVAQASRSVVAVQSVPPGRVRASGFAWRDGLIVTCEEAIPDEVELVVGLPDGSHAAATLVGRDPATDIALLRIAGASPTPVAFDAPPVQSGVIALGVGAADGAPVAAAGIVALAGPAWRSLRGGDIDARIELDLRLRRSAEGGLALDARGRAIGMTVFGPRRRVLVIPGPTIERVAGLLAAHGRVPRGYLGLALQAVKVEPTGFGAMVMGVAADGPGAAAGLHQGDLLLAWNGEPVHSVRRLLRALGPASVGSVARLSLKRGGEPLEAQLIVGERPAD</sequence>
<dbReference type="Proteomes" id="UP001169027">
    <property type="component" value="Unassembled WGS sequence"/>
</dbReference>
<protein>
    <submittedName>
        <fullName evidence="6">S1C family serine protease</fullName>
        <ecNumber evidence="6">3.4.21.-</ecNumber>
    </submittedName>
</protein>
<proteinExistence type="inferred from homology"/>
<dbReference type="SMART" id="SM00228">
    <property type="entry name" value="PDZ"/>
    <property type="match status" value="1"/>
</dbReference>
<comment type="caution">
    <text evidence="6">The sequence shown here is derived from an EMBL/GenBank/DDBJ whole genome shotgun (WGS) entry which is preliminary data.</text>
</comment>
<dbReference type="RefSeq" id="WP_301810680.1">
    <property type="nucleotide sequence ID" value="NZ_JAUJZH010000010.1"/>
</dbReference>
<evidence type="ECO:0000256" key="4">
    <source>
        <dbReference type="ARBA" id="ARBA00022825"/>
    </source>
</evidence>
<evidence type="ECO:0000256" key="2">
    <source>
        <dbReference type="ARBA" id="ARBA00022670"/>
    </source>
</evidence>
<dbReference type="PROSITE" id="PS50106">
    <property type="entry name" value="PDZ"/>
    <property type="match status" value="1"/>
</dbReference>
<dbReference type="InterPro" id="IPR001478">
    <property type="entry name" value="PDZ"/>
</dbReference>
<feature type="domain" description="PDZ" evidence="5">
    <location>
        <begin position="199"/>
        <end position="259"/>
    </location>
</feature>
<name>A0ABT8S4K8_9BURK</name>
<dbReference type="EMBL" id="JAUKVY010000010">
    <property type="protein sequence ID" value="MDO1533735.1"/>
    <property type="molecule type" value="Genomic_DNA"/>
</dbReference>
<keyword evidence="7" id="KW-1185">Reference proteome</keyword>
<dbReference type="InterPro" id="IPR001940">
    <property type="entry name" value="Peptidase_S1C"/>
</dbReference>
<dbReference type="InterPro" id="IPR036034">
    <property type="entry name" value="PDZ_sf"/>
</dbReference>